<dbReference type="Gene3D" id="3.10.129.110">
    <property type="entry name" value="Polyketide synthase dehydratase"/>
    <property type="match status" value="1"/>
</dbReference>
<dbReference type="InterPro" id="IPR050091">
    <property type="entry name" value="PKS_NRPS_Biosynth_Enz"/>
</dbReference>
<dbReference type="InterPro" id="IPR042104">
    <property type="entry name" value="PKS_dehydratase_sf"/>
</dbReference>
<dbReference type="GO" id="GO:0006633">
    <property type="term" value="P:fatty acid biosynthetic process"/>
    <property type="evidence" value="ECO:0007669"/>
    <property type="project" value="TreeGrafter"/>
</dbReference>
<dbReference type="SMART" id="SM00822">
    <property type="entry name" value="PKS_KR"/>
    <property type="match status" value="1"/>
</dbReference>
<dbReference type="CDD" id="cd08955">
    <property type="entry name" value="KR_2_FAS_SDR_x"/>
    <property type="match status" value="1"/>
</dbReference>
<dbReference type="GO" id="GO:0031177">
    <property type="term" value="F:phosphopantetheine binding"/>
    <property type="evidence" value="ECO:0007669"/>
    <property type="project" value="InterPro"/>
</dbReference>
<dbReference type="InterPro" id="IPR013968">
    <property type="entry name" value="PKS_KR"/>
</dbReference>
<dbReference type="InterPro" id="IPR049900">
    <property type="entry name" value="PKS_mFAS_DH"/>
</dbReference>
<dbReference type="PANTHER" id="PTHR43775">
    <property type="entry name" value="FATTY ACID SYNTHASE"/>
    <property type="match status" value="1"/>
</dbReference>
<name>A0A4P6JT84_KTERU</name>
<dbReference type="Proteomes" id="UP000290365">
    <property type="component" value="Chromosome"/>
</dbReference>
<dbReference type="SUPFAM" id="SSF51679">
    <property type="entry name" value="Bacterial luciferase-like"/>
    <property type="match status" value="1"/>
</dbReference>
<dbReference type="PANTHER" id="PTHR43775:SF37">
    <property type="entry name" value="SI:DKEY-61P9.11"/>
    <property type="match status" value="1"/>
</dbReference>
<evidence type="ECO:0000256" key="2">
    <source>
        <dbReference type="ARBA" id="ARBA00022553"/>
    </source>
</evidence>
<dbReference type="InterPro" id="IPR020806">
    <property type="entry name" value="PKS_PP-bd"/>
</dbReference>
<evidence type="ECO:0000313" key="6">
    <source>
        <dbReference type="EMBL" id="QBD78789.1"/>
    </source>
</evidence>
<dbReference type="GO" id="GO:0016705">
    <property type="term" value="F:oxidoreductase activity, acting on paired donors, with incorporation or reduction of molecular oxygen"/>
    <property type="evidence" value="ECO:0007669"/>
    <property type="project" value="InterPro"/>
</dbReference>
<dbReference type="PROSITE" id="PS50075">
    <property type="entry name" value="CARRIER"/>
    <property type="match status" value="1"/>
</dbReference>
<feature type="region of interest" description="C-terminal hotdog fold" evidence="3">
    <location>
        <begin position="438"/>
        <end position="587"/>
    </location>
</feature>
<dbReference type="NCBIfam" id="TIGR04020">
    <property type="entry name" value="seco_metab_LLM"/>
    <property type="match status" value="1"/>
</dbReference>
<dbReference type="OrthoDB" id="139272at2"/>
<protein>
    <submittedName>
        <fullName evidence="6">LLM class flavin-dependent oxidoreductase</fullName>
    </submittedName>
</protein>
<feature type="region of interest" description="N-terminal hotdog fold" evidence="3">
    <location>
        <begin position="262"/>
        <end position="416"/>
    </location>
</feature>
<dbReference type="Pfam" id="PF08659">
    <property type="entry name" value="KR"/>
    <property type="match status" value="1"/>
</dbReference>
<keyword evidence="1" id="KW-0596">Phosphopantetheine</keyword>
<dbReference type="EMBL" id="CP035758">
    <property type="protein sequence ID" value="QBD78789.1"/>
    <property type="molecule type" value="Genomic_DNA"/>
</dbReference>
<dbReference type="InterPro" id="IPR036736">
    <property type="entry name" value="ACP-like_sf"/>
</dbReference>
<evidence type="ECO:0000256" key="3">
    <source>
        <dbReference type="PROSITE-ProRule" id="PRU01363"/>
    </source>
</evidence>
<organism evidence="6 7">
    <name type="scientific">Ktedonosporobacter rubrisoli</name>
    <dbReference type="NCBI Taxonomy" id="2509675"/>
    <lineage>
        <taxon>Bacteria</taxon>
        <taxon>Bacillati</taxon>
        <taxon>Chloroflexota</taxon>
        <taxon>Ktedonobacteria</taxon>
        <taxon>Ktedonobacterales</taxon>
        <taxon>Ktedonosporobacteraceae</taxon>
        <taxon>Ktedonosporobacter</taxon>
    </lineage>
</organism>
<dbReference type="PROSITE" id="PS52019">
    <property type="entry name" value="PKS_MFAS_DH"/>
    <property type="match status" value="1"/>
</dbReference>
<dbReference type="KEGG" id="kbs:EPA93_23500"/>
<dbReference type="Pfam" id="PF00550">
    <property type="entry name" value="PP-binding"/>
    <property type="match status" value="1"/>
</dbReference>
<keyword evidence="2" id="KW-0597">Phosphoprotein</keyword>
<dbReference type="InterPro" id="IPR049490">
    <property type="entry name" value="C883_1060-like_KR_N"/>
</dbReference>
<dbReference type="InterPro" id="IPR009081">
    <property type="entry name" value="PP-bd_ACP"/>
</dbReference>
<comment type="caution">
    <text evidence="3">Lacks conserved residue(s) required for the propagation of feature annotation.</text>
</comment>
<proteinExistence type="predicted"/>
<dbReference type="Pfam" id="PF14765">
    <property type="entry name" value="PS-DH"/>
    <property type="match status" value="1"/>
</dbReference>
<dbReference type="GO" id="GO:0005737">
    <property type="term" value="C:cytoplasm"/>
    <property type="evidence" value="ECO:0007669"/>
    <property type="project" value="TreeGrafter"/>
</dbReference>
<dbReference type="SMART" id="SM00823">
    <property type="entry name" value="PKS_PP"/>
    <property type="match status" value="1"/>
</dbReference>
<evidence type="ECO:0000313" key="7">
    <source>
        <dbReference type="Proteomes" id="UP000290365"/>
    </source>
</evidence>
<evidence type="ECO:0000259" key="5">
    <source>
        <dbReference type="PROSITE" id="PS52019"/>
    </source>
</evidence>
<dbReference type="Pfam" id="PF21394">
    <property type="entry name" value="Beta-ketacyl_N"/>
    <property type="match status" value="1"/>
</dbReference>
<dbReference type="GO" id="GO:0004312">
    <property type="term" value="F:fatty acid synthase activity"/>
    <property type="evidence" value="ECO:0007669"/>
    <property type="project" value="TreeGrafter"/>
</dbReference>
<dbReference type="Pfam" id="PF00296">
    <property type="entry name" value="Bac_luciferase"/>
    <property type="match status" value="1"/>
</dbReference>
<dbReference type="InterPro" id="IPR036291">
    <property type="entry name" value="NAD(P)-bd_dom_sf"/>
</dbReference>
<gene>
    <name evidence="6" type="ORF">EPA93_23500</name>
</gene>
<reference evidence="6 7" key="1">
    <citation type="submission" date="2019-01" db="EMBL/GenBank/DDBJ databases">
        <title>Ktedonosporobacter rubrisoli SCAWS-G2.</title>
        <authorList>
            <person name="Huang Y."/>
            <person name="Yan B."/>
        </authorList>
    </citation>
    <scope>NUCLEOTIDE SEQUENCE [LARGE SCALE GENOMIC DNA]</scope>
    <source>
        <strain evidence="6 7">SCAWS-G2</strain>
    </source>
</reference>
<dbReference type="InterPro" id="IPR011251">
    <property type="entry name" value="Luciferase-like_dom"/>
</dbReference>
<evidence type="ECO:0000256" key="1">
    <source>
        <dbReference type="ARBA" id="ARBA00022450"/>
    </source>
</evidence>
<dbReference type="InterPro" id="IPR049551">
    <property type="entry name" value="PKS_DH_C"/>
</dbReference>
<dbReference type="SUPFAM" id="SSF51735">
    <property type="entry name" value="NAD(P)-binding Rossmann-fold domains"/>
    <property type="match status" value="2"/>
</dbReference>
<feature type="domain" description="Carrier" evidence="4">
    <location>
        <begin position="1138"/>
        <end position="1215"/>
    </location>
</feature>
<dbReference type="SUPFAM" id="SSF47336">
    <property type="entry name" value="ACP-like"/>
    <property type="match status" value="1"/>
</dbReference>
<feature type="domain" description="PKS/mFAS DH" evidence="5">
    <location>
        <begin position="262"/>
        <end position="587"/>
    </location>
</feature>
<sequence>MLLERSVIIRGSCDFIQEDIVSSIITPDHSKGIGFGLIFFSSSEAPFSGDKYRLVIESTRFADQHGFSSVWIPERHFTRDGWLYPNPAILLAALARETRQIGLRAGSVVMPLHDPIRVAEEWAMVDNLSGGRVGISFASGWHPNDFVFFPENYTNRNEVMYRGIETVQKLWRGEAIKVKSGDGNLVEIRTYPTPIQAELPIWVTAAGNPKTFAGAGALGANLLTHMYNQTPEELAEKISIYREARAQHGFDPQTGLVSVMLHTFIAESLEAVHKQVQDPFCEYLKSASYLVNAIAYSRGQKVDINSLSEQDLNDYLQFVYERLISTERVLFGTPESCLNLVTQLRAAGANEIACQLDFGVDIDVVLRNMPYLNQLKELSNAAAPAPSHPVLELPHAEHTSLHIHTNGNAPVKEHNGTTRAAQASAPQNRLKDIQQRCQKEVSISAFYNRLRDRGIQLGASFQGIERLWRRDGEALGHIQILETLDRDSSFYQVHPALLDACFQVLVAALPDAAISHDSALYLPTGLQSFQVHQRPGKQVWSHAVLKSSSEHAQAAFEGDVYILDDEGQILIEASGLQLQRSEPVAATEEQSQLNDWLYELRWEPAPQTQAAASTATQAGRWLIFMDQAGVGQKLVDLLEAHGNTVCTVVAADTYQRLAPHHYQLNPAQAEDVQHVIQDQLKSASLRGIVHLWNLDATAVEQTSAASLEADQVTGVSSVLNVIKALINAGTTETTRLWLATRGAQAVSAKPEPLAIAQSPVWGLGKTCAMEHPEFWGGLIDLDPQESLENTAQQLLNAISGEHGEDQLAFRQGQRYVARLVRSQDWQKKNLTVRTDSSYLITGGLWGLGLEVARWLAQKGAQHLILLGRTVLPAREHWDQVQDGSRLARQIAGIRELEKLGSHVHYAAVDVADEERLAAFLQDFQRQGYPAIRGVIHAASVWQDTQGRSLVGPLANLDITALETVFRPKVRGGWLLYTLLKGTTLDFFVSFSSGASLIGSAAQGNYAAAGAFLDALSHHLRALGLPALSIDWGAVSETGFGATPEGLRVHEYWETHGIQRITPRHVLEALELLIPQAAAQVGVMKLDWHLLQQFYAQIAQLPLVRNLVEAPTSNQTHAGVTLSGKSAIIQTILGANQGERQQLMEGYLCEQVSGVLRVPASRLDVLQPLTALGLDSLMAIELKNRLEHELSVRIPIVTFLQGPSIAQFARQLLDQLATADSAAPPETPEQGQAADKQVALVNQGDAAQLLTQLDQLSDEEVDSLLNRMLQEEELNL</sequence>
<dbReference type="InterPro" id="IPR024011">
    <property type="entry name" value="Biosynth_lucif-like_mOase_dom"/>
</dbReference>
<dbReference type="GO" id="GO:0005886">
    <property type="term" value="C:plasma membrane"/>
    <property type="evidence" value="ECO:0007669"/>
    <property type="project" value="TreeGrafter"/>
</dbReference>
<evidence type="ECO:0000259" key="4">
    <source>
        <dbReference type="PROSITE" id="PS50075"/>
    </source>
</evidence>
<keyword evidence="7" id="KW-1185">Reference proteome</keyword>
<dbReference type="GO" id="GO:0071770">
    <property type="term" value="P:DIM/DIP cell wall layer assembly"/>
    <property type="evidence" value="ECO:0007669"/>
    <property type="project" value="TreeGrafter"/>
</dbReference>
<accession>A0A4P6JT84</accession>
<dbReference type="Gene3D" id="1.10.1200.10">
    <property type="entry name" value="ACP-like"/>
    <property type="match status" value="1"/>
</dbReference>
<dbReference type="Gene3D" id="3.20.20.30">
    <property type="entry name" value="Luciferase-like domain"/>
    <property type="match status" value="1"/>
</dbReference>
<dbReference type="Gene3D" id="3.40.50.720">
    <property type="entry name" value="NAD(P)-binding Rossmann-like Domain"/>
    <property type="match status" value="1"/>
</dbReference>
<dbReference type="AlphaFoldDB" id="A0A4P6JT84"/>
<dbReference type="InterPro" id="IPR057326">
    <property type="entry name" value="KR_dom"/>
</dbReference>
<dbReference type="InterPro" id="IPR036661">
    <property type="entry name" value="Luciferase-like_sf"/>
</dbReference>